<organism evidence="3 4">
    <name type="scientific">Rotaria magnacalcarata</name>
    <dbReference type="NCBI Taxonomy" id="392030"/>
    <lineage>
        <taxon>Eukaryota</taxon>
        <taxon>Metazoa</taxon>
        <taxon>Spiralia</taxon>
        <taxon>Gnathifera</taxon>
        <taxon>Rotifera</taxon>
        <taxon>Eurotatoria</taxon>
        <taxon>Bdelloidea</taxon>
        <taxon>Philodinida</taxon>
        <taxon>Philodinidae</taxon>
        <taxon>Rotaria</taxon>
    </lineage>
</organism>
<protein>
    <submittedName>
        <fullName evidence="3">Uncharacterized protein</fullName>
    </submittedName>
</protein>
<evidence type="ECO:0000313" key="3">
    <source>
        <dbReference type="EMBL" id="CAF4920526.1"/>
    </source>
</evidence>
<accession>A0A8S3CJW8</accession>
<evidence type="ECO:0000313" key="4">
    <source>
        <dbReference type="Proteomes" id="UP000681720"/>
    </source>
</evidence>
<reference evidence="3" key="1">
    <citation type="submission" date="2021-02" db="EMBL/GenBank/DDBJ databases">
        <authorList>
            <person name="Nowell W R."/>
        </authorList>
    </citation>
    <scope>NUCLEOTIDE SEQUENCE</scope>
</reference>
<dbReference type="EMBL" id="CAJOBJ010181670">
    <property type="protein sequence ID" value="CAF4920526.1"/>
    <property type="molecule type" value="Genomic_DNA"/>
</dbReference>
<feature type="non-terminal residue" evidence="3">
    <location>
        <position position="1"/>
    </location>
</feature>
<dbReference type="EMBL" id="CAJOBH010116490">
    <property type="protein sequence ID" value="CAF4688404.1"/>
    <property type="molecule type" value="Genomic_DNA"/>
</dbReference>
<dbReference type="Proteomes" id="UP000681720">
    <property type="component" value="Unassembled WGS sequence"/>
</dbReference>
<evidence type="ECO:0000313" key="1">
    <source>
        <dbReference type="EMBL" id="CAF4688404.1"/>
    </source>
</evidence>
<gene>
    <name evidence="1" type="ORF">BYL167_LOCUS43612</name>
    <name evidence="2" type="ORF">GIL414_LOCUS44900</name>
    <name evidence="3" type="ORF">GIL414_LOCUS52791</name>
</gene>
<comment type="caution">
    <text evidence="3">The sequence shown here is derived from an EMBL/GenBank/DDBJ whole genome shotgun (WGS) entry which is preliminary data.</text>
</comment>
<dbReference type="AlphaFoldDB" id="A0A8S3CJW8"/>
<evidence type="ECO:0000313" key="2">
    <source>
        <dbReference type="EMBL" id="CAF4745003.1"/>
    </source>
</evidence>
<sequence length="26" mass="3121">NDWIESLKGKFKRECRPLQQTSDEVL</sequence>
<name>A0A8S3CJW8_9BILA</name>
<dbReference type="EMBL" id="CAJOBJ010136670">
    <property type="protein sequence ID" value="CAF4745003.1"/>
    <property type="molecule type" value="Genomic_DNA"/>
</dbReference>
<proteinExistence type="predicted"/>
<dbReference type="Proteomes" id="UP000681967">
    <property type="component" value="Unassembled WGS sequence"/>
</dbReference>